<dbReference type="InterPro" id="IPR001478">
    <property type="entry name" value="PDZ"/>
</dbReference>
<protein>
    <submittedName>
        <fullName evidence="4">S1-C subfamily serine protease</fullName>
    </submittedName>
</protein>
<dbReference type="InterPro" id="IPR036034">
    <property type="entry name" value="PDZ_sf"/>
</dbReference>
<dbReference type="PANTHER" id="PTHR43343">
    <property type="entry name" value="PEPTIDASE S12"/>
    <property type="match status" value="1"/>
</dbReference>
<dbReference type="Pfam" id="PF17820">
    <property type="entry name" value="PDZ_6"/>
    <property type="match status" value="1"/>
</dbReference>
<dbReference type="Gene3D" id="2.30.42.10">
    <property type="match status" value="1"/>
</dbReference>
<dbReference type="SUPFAM" id="SSF50494">
    <property type="entry name" value="Trypsin-like serine proteases"/>
    <property type="match status" value="1"/>
</dbReference>
<dbReference type="InterPro" id="IPR041489">
    <property type="entry name" value="PDZ_6"/>
</dbReference>
<evidence type="ECO:0000313" key="5">
    <source>
        <dbReference type="Proteomes" id="UP000560081"/>
    </source>
</evidence>
<dbReference type="AlphaFoldDB" id="A0A7W7L276"/>
<dbReference type="SMART" id="SM00228">
    <property type="entry name" value="PDZ"/>
    <property type="match status" value="1"/>
</dbReference>
<organism evidence="4 5">
    <name type="scientific">Micrococcus flavus</name>
    <dbReference type="NCBI Taxonomy" id="384602"/>
    <lineage>
        <taxon>Bacteria</taxon>
        <taxon>Bacillati</taxon>
        <taxon>Actinomycetota</taxon>
        <taxon>Actinomycetes</taxon>
        <taxon>Micrococcales</taxon>
        <taxon>Micrococcaceae</taxon>
        <taxon>Micrococcus</taxon>
    </lineage>
</organism>
<dbReference type="EMBL" id="JACHMC010000001">
    <property type="protein sequence ID" value="MBB4882308.1"/>
    <property type="molecule type" value="Genomic_DNA"/>
</dbReference>
<dbReference type="Gene3D" id="2.40.10.120">
    <property type="match status" value="1"/>
</dbReference>
<gene>
    <name evidence="4" type="ORF">BJ976_000659</name>
</gene>
<proteinExistence type="predicted"/>
<keyword evidence="2" id="KW-0378">Hydrolase</keyword>
<dbReference type="GO" id="GO:0004252">
    <property type="term" value="F:serine-type endopeptidase activity"/>
    <property type="evidence" value="ECO:0007669"/>
    <property type="project" value="InterPro"/>
</dbReference>
<reference evidence="4 5" key="1">
    <citation type="submission" date="2020-08" db="EMBL/GenBank/DDBJ databases">
        <title>Sequencing the genomes of 1000 actinobacteria strains.</title>
        <authorList>
            <person name="Klenk H.-P."/>
        </authorList>
    </citation>
    <scope>NUCLEOTIDE SEQUENCE [LARGE SCALE GENOMIC DNA]</scope>
    <source>
        <strain evidence="4 5">DSM 19079</strain>
    </source>
</reference>
<dbReference type="Pfam" id="PF13365">
    <property type="entry name" value="Trypsin_2"/>
    <property type="match status" value="1"/>
</dbReference>
<dbReference type="InterPro" id="IPR009003">
    <property type="entry name" value="Peptidase_S1_PA"/>
</dbReference>
<dbReference type="PANTHER" id="PTHR43343:SF3">
    <property type="entry name" value="PROTEASE DO-LIKE 8, CHLOROPLASTIC"/>
    <property type="match status" value="1"/>
</dbReference>
<dbReference type="Proteomes" id="UP000560081">
    <property type="component" value="Unassembled WGS sequence"/>
</dbReference>
<keyword evidence="5" id="KW-1185">Reference proteome</keyword>
<evidence type="ECO:0000256" key="2">
    <source>
        <dbReference type="ARBA" id="ARBA00022801"/>
    </source>
</evidence>
<dbReference type="InterPro" id="IPR001940">
    <property type="entry name" value="Peptidase_S1C"/>
</dbReference>
<comment type="caution">
    <text evidence="4">The sequence shown here is derived from an EMBL/GenBank/DDBJ whole genome shotgun (WGS) entry which is preliminary data.</text>
</comment>
<accession>A0A7W7L276</accession>
<dbReference type="PRINTS" id="PR00834">
    <property type="entry name" value="PROTEASES2C"/>
</dbReference>
<evidence type="ECO:0000313" key="4">
    <source>
        <dbReference type="EMBL" id="MBB4882308.1"/>
    </source>
</evidence>
<sequence>MTVLISVLGVLGAVVLAAGLALLVAGRMGDVAARQGTEAAAPRASSEEVRALAAGLEGAHDGVAVDWDGAVGSGPDLAAGARVDDAPGVLLVETTLGTMMGTGTGIVLSEDGLAITNYHVVEDSSDVFVTVADTGRRYTATVLGRDAEHDIAVLDVEDAADLTTTSVSRQLPARGDQVAAVGNGSGQGHLTAVGGEVLRTDQSIMAATEGTDDFARLTGLIQTDADVVPGYSGGPLVDAEGQVVGVTVAASEGTTAEEVDGFAIPLDVAFDVVAQVLSGEETDTVSIGADGSLGIMVSGSGDGVEVLRVDPGSAGEEIGLAPGDVITAVDGTEVGGNASRMSRLVNDHNAGERIAVAWRTPDGTEREAEAVLQEARYN</sequence>
<evidence type="ECO:0000256" key="1">
    <source>
        <dbReference type="ARBA" id="ARBA00022670"/>
    </source>
</evidence>
<name>A0A7W7L276_9MICC</name>
<dbReference type="InterPro" id="IPR051201">
    <property type="entry name" value="Chloro_Bact_Ser_Proteases"/>
</dbReference>
<dbReference type="SUPFAM" id="SSF50156">
    <property type="entry name" value="PDZ domain-like"/>
    <property type="match status" value="1"/>
</dbReference>
<keyword evidence="1 4" id="KW-0645">Protease</keyword>
<dbReference type="GO" id="GO:0006508">
    <property type="term" value="P:proteolysis"/>
    <property type="evidence" value="ECO:0007669"/>
    <property type="project" value="UniProtKB-KW"/>
</dbReference>
<evidence type="ECO:0000259" key="3">
    <source>
        <dbReference type="PROSITE" id="PS50106"/>
    </source>
</evidence>
<feature type="domain" description="PDZ" evidence="3">
    <location>
        <begin position="282"/>
        <end position="334"/>
    </location>
</feature>
<dbReference type="RefSeq" id="WP_229667393.1">
    <property type="nucleotide sequence ID" value="NZ_BMLA01000005.1"/>
</dbReference>
<dbReference type="PROSITE" id="PS50106">
    <property type="entry name" value="PDZ"/>
    <property type="match status" value="1"/>
</dbReference>